<dbReference type="PRINTS" id="PR01171">
    <property type="entry name" value="BCTLIPOCALIN"/>
</dbReference>
<dbReference type="InterPro" id="IPR000566">
    <property type="entry name" value="Lipocln_cytosolic_FA-bd_dom"/>
</dbReference>
<evidence type="ECO:0000256" key="1">
    <source>
        <dbReference type="ARBA" id="ARBA00006889"/>
    </source>
</evidence>
<comment type="subunit">
    <text evidence="2">Homodimer.</text>
</comment>
<keyword evidence="2" id="KW-0732">Signal</keyword>
<dbReference type="InterPro" id="IPR022272">
    <property type="entry name" value="Lipocalin_CS"/>
</dbReference>
<dbReference type="Gene3D" id="2.40.128.20">
    <property type="match status" value="1"/>
</dbReference>
<dbReference type="InterPro" id="IPR022271">
    <property type="entry name" value="Lipocalin_ApoD"/>
</dbReference>
<dbReference type="Pfam" id="PF08212">
    <property type="entry name" value="Lipocalin_2"/>
    <property type="match status" value="1"/>
</dbReference>
<protein>
    <recommendedName>
        <fullName evidence="2">Outer membrane lipoprotein Blc</fullName>
    </recommendedName>
</protein>
<evidence type="ECO:0000256" key="2">
    <source>
        <dbReference type="PIRNR" id="PIRNR036893"/>
    </source>
</evidence>
<keyword evidence="5" id="KW-1185">Reference proteome</keyword>
<dbReference type="PIRSF" id="PIRSF036893">
    <property type="entry name" value="Lipocalin_ApoD"/>
    <property type="match status" value="1"/>
</dbReference>
<dbReference type="EMBL" id="JAQQKW010000016">
    <property type="protein sequence ID" value="MDC7696109.1"/>
    <property type="molecule type" value="Genomic_DNA"/>
</dbReference>
<evidence type="ECO:0000259" key="3">
    <source>
        <dbReference type="Pfam" id="PF08212"/>
    </source>
</evidence>
<name>A0ABT5IIV8_9CAUL</name>
<comment type="function">
    <text evidence="2">Involved in the storage or transport of lipids necessary for membrane maintenance under stressful conditions. Displays a binding preference for lysophospholipids.</text>
</comment>
<proteinExistence type="inferred from homology"/>
<dbReference type="PANTHER" id="PTHR10612:SF34">
    <property type="entry name" value="APOLIPOPROTEIN D"/>
    <property type="match status" value="1"/>
</dbReference>
<evidence type="ECO:0000313" key="4">
    <source>
        <dbReference type="EMBL" id="MDC7696109.1"/>
    </source>
</evidence>
<dbReference type="RefSeq" id="WP_272742750.1">
    <property type="nucleotide sequence ID" value="NZ_JAQQKW010000016.1"/>
</dbReference>
<keyword evidence="2" id="KW-0449">Lipoprotein</keyword>
<keyword evidence="2" id="KW-0998">Cell outer membrane</keyword>
<dbReference type="InterPro" id="IPR012674">
    <property type="entry name" value="Calycin"/>
</dbReference>
<feature type="domain" description="Lipocalin/cytosolic fatty-acid binding" evidence="3">
    <location>
        <begin position="42"/>
        <end position="183"/>
    </location>
</feature>
<sequence>MKPRDYALPLALASAALLALSAQAVTAMPVGNPNVPQPAKPVELTRYLGLWYELGRYENRFEKDCDQVTAQYSLAEDGKINILNTCGWRKGEPGKASKGKAKIVSDSGNAKLKVSFFGPFYVGDYWVLDHADDYSWSIVGEPSGKYLWILTRAPSPAFKVREDLRNRARELGYNTDLIRWTSQTPNTAQKP</sequence>
<comment type="subcellular location">
    <subcellularLocation>
        <location evidence="2">Cell outer membrane</location>
    </subcellularLocation>
</comment>
<organism evidence="4 5">
    <name type="scientific">Asticcacaulis currens</name>
    <dbReference type="NCBI Taxonomy" id="2984210"/>
    <lineage>
        <taxon>Bacteria</taxon>
        <taxon>Pseudomonadati</taxon>
        <taxon>Pseudomonadota</taxon>
        <taxon>Alphaproteobacteria</taxon>
        <taxon>Caulobacterales</taxon>
        <taxon>Caulobacteraceae</taxon>
        <taxon>Asticcacaulis</taxon>
    </lineage>
</organism>
<dbReference type="InterPro" id="IPR047202">
    <property type="entry name" value="Lipocalin_Blc-like_dom"/>
</dbReference>
<reference evidence="4 5" key="1">
    <citation type="submission" date="2023-01" db="EMBL/GenBank/DDBJ databases">
        <title>Novel species of the genus Asticcacaulis isolated from rivers.</title>
        <authorList>
            <person name="Lu H."/>
        </authorList>
    </citation>
    <scope>NUCLEOTIDE SEQUENCE [LARGE SCALE GENOMIC DNA]</scope>
    <source>
        <strain evidence="4 5">DXS10W</strain>
    </source>
</reference>
<comment type="caution">
    <text evidence="4">The sequence shown here is derived from an EMBL/GenBank/DDBJ whole genome shotgun (WGS) entry which is preliminary data.</text>
</comment>
<dbReference type="InterPro" id="IPR002446">
    <property type="entry name" value="Lipocalin_bac"/>
</dbReference>
<feature type="chain" id="PRO_5045017717" description="Outer membrane lipoprotein Blc" evidence="2">
    <location>
        <begin position="25"/>
        <end position="191"/>
    </location>
</feature>
<dbReference type="PANTHER" id="PTHR10612">
    <property type="entry name" value="APOLIPOPROTEIN D"/>
    <property type="match status" value="1"/>
</dbReference>
<dbReference type="CDD" id="cd19438">
    <property type="entry name" value="lipocalin_Blc-like"/>
    <property type="match status" value="1"/>
</dbReference>
<accession>A0ABT5IIV8</accession>
<dbReference type="SUPFAM" id="SSF50814">
    <property type="entry name" value="Lipocalins"/>
    <property type="match status" value="1"/>
</dbReference>
<evidence type="ECO:0000313" key="5">
    <source>
        <dbReference type="Proteomes" id="UP001216595"/>
    </source>
</evidence>
<gene>
    <name evidence="4" type="ORF">PQU94_17670</name>
</gene>
<dbReference type="Proteomes" id="UP001216595">
    <property type="component" value="Unassembled WGS sequence"/>
</dbReference>
<keyword evidence="2" id="KW-0472">Membrane</keyword>
<feature type="signal peptide" evidence="2">
    <location>
        <begin position="1"/>
        <end position="24"/>
    </location>
</feature>
<comment type="similarity">
    <text evidence="1 2">Belongs to the calycin superfamily. Lipocalin family.</text>
</comment>
<keyword evidence="2" id="KW-0446">Lipid-binding</keyword>
<dbReference type="PROSITE" id="PS00213">
    <property type="entry name" value="LIPOCALIN"/>
    <property type="match status" value="1"/>
</dbReference>